<feature type="domain" description="F-box" evidence="1">
    <location>
        <begin position="7"/>
        <end position="54"/>
    </location>
</feature>
<accession>A0A507FFZ9</accession>
<dbReference type="PANTHER" id="PTHR48218:SF3">
    <property type="entry name" value="OS07G0170800 PROTEIN"/>
    <property type="match status" value="1"/>
</dbReference>
<dbReference type="Proteomes" id="UP000320333">
    <property type="component" value="Unassembled WGS sequence"/>
</dbReference>
<sequence>MLHTNQKDIVGNLPRELSVKVLGFLRAPKTLARCALVNKAWYSAANDELIWKTLCHLRWSSKKNIEPQLHPRVDYTSLVPTLSVREIKEILKARKVDIRGLFDKSDLVKALLSSLPIHSPPQQGIQWSSHWKASFIIAELDAKRTILTKDELCNIEWEFRMKHWPEDVKSHAKFNTDYSYKSAMFQGEHSMKWRFYANDVQVEQYPALSISREKDWGVVMQNEMAIFHQPA</sequence>
<keyword evidence="3" id="KW-1185">Reference proteome</keyword>
<dbReference type="Pfam" id="PF12937">
    <property type="entry name" value="F-box-like"/>
    <property type="match status" value="1"/>
</dbReference>
<comment type="caution">
    <text evidence="2">The sequence shown here is derived from an EMBL/GenBank/DDBJ whole genome shotgun (WGS) entry which is preliminary data.</text>
</comment>
<evidence type="ECO:0000313" key="3">
    <source>
        <dbReference type="Proteomes" id="UP000320333"/>
    </source>
</evidence>
<dbReference type="SUPFAM" id="SSF81383">
    <property type="entry name" value="F-box domain"/>
    <property type="match status" value="1"/>
</dbReference>
<dbReference type="STRING" id="246404.A0A507FFZ9"/>
<evidence type="ECO:0000259" key="1">
    <source>
        <dbReference type="PROSITE" id="PS50181"/>
    </source>
</evidence>
<dbReference type="OrthoDB" id="3219396at2759"/>
<protein>
    <recommendedName>
        <fullName evidence="1">F-box domain-containing protein</fullName>
    </recommendedName>
</protein>
<name>A0A507FFZ9_9FUNG</name>
<reference evidence="2 3" key="1">
    <citation type="journal article" date="2019" name="Sci. Rep.">
        <title>Comparative genomics of chytrid fungi reveal insights into the obligate biotrophic and pathogenic lifestyle of Synchytrium endobioticum.</title>
        <authorList>
            <person name="van de Vossenberg B.T.L.H."/>
            <person name="Warris S."/>
            <person name="Nguyen H.D.T."/>
            <person name="van Gent-Pelzer M.P.E."/>
            <person name="Joly D.L."/>
            <person name="van de Geest H.C."/>
            <person name="Bonants P.J.M."/>
            <person name="Smith D.S."/>
            <person name="Levesque C.A."/>
            <person name="van der Lee T.A.J."/>
        </authorList>
    </citation>
    <scope>NUCLEOTIDE SEQUENCE [LARGE SCALE GENOMIC DNA]</scope>
    <source>
        <strain evidence="2 3">CBS 675.73</strain>
    </source>
</reference>
<proteinExistence type="predicted"/>
<dbReference type="PANTHER" id="PTHR48218">
    <property type="entry name" value="F-BOX DOMAIN CONTAINING PROTEIN"/>
    <property type="match status" value="1"/>
</dbReference>
<gene>
    <name evidence="2" type="ORF">CcCBS67573_g03448</name>
</gene>
<organism evidence="2 3">
    <name type="scientific">Chytriomyces confervae</name>
    <dbReference type="NCBI Taxonomy" id="246404"/>
    <lineage>
        <taxon>Eukaryota</taxon>
        <taxon>Fungi</taxon>
        <taxon>Fungi incertae sedis</taxon>
        <taxon>Chytridiomycota</taxon>
        <taxon>Chytridiomycota incertae sedis</taxon>
        <taxon>Chytridiomycetes</taxon>
        <taxon>Chytridiales</taxon>
        <taxon>Chytriomycetaceae</taxon>
        <taxon>Chytriomyces</taxon>
    </lineage>
</organism>
<dbReference type="InterPro" id="IPR036047">
    <property type="entry name" value="F-box-like_dom_sf"/>
</dbReference>
<dbReference type="PROSITE" id="PS50181">
    <property type="entry name" value="FBOX"/>
    <property type="match status" value="1"/>
</dbReference>
<dbReference type="SMART" id="SM00256">
    <property type="entry name" value="FBOX"/>
    <property type="match status" value="1"/>
</dbReference>
<evidence type="ECO:0000313" key="2">
    <source>
        <dbReference type="EMBL" id="TPX75281.1"/>
    </source>
</evidence>
<dbReference type="AlphaFoldDB" id="A0A507FFZ9"/>
<dbReference type="Gene3D" id="1.20.1280.50">
    <property type="match status" value="1"/>
</dbReference>
<dbReference type="EMBL" id="QEAP01000087">
    <property type="protein sequence ID" value="TPX75281.1"/>
    <property type="molecule type" value="Genomic_DNA"/>
</dbReference>
<dbReference type="InterPro" id="IPR001810">
    <property type="entry name" value="F-box_dom"/>
</dbReference>